<sequence>MVNIRDSDGCRTGSQKLPAVDSLQMNMESNEKKYMLERRQMEPSIKDTTLLTTWAQNLANKQVYWRKMILSH</sequence>
<keyword evidence="2" id="KW-1185">Reference proteome</keyword>
<protein>
    <submittedName>
        <fullName evidence="1">Uncharacterized protein</fullName>
    </submittedName>
</protein>
<organism evidence="1 2">
    <name type="scientific">Helianthus annuus</name>
    <name type="common">Common sunflower</name>
    <dbReference type="NCBI Taxonomy" id="4232"/>
    <lineage>
        <taxon>Eukaryota</taxon>
        <taxon>Viridiplantae</taxon>
        <taxon>Streptophyta</taxon>
        <taxon>Embryophyta</taxon>
        <taxon>Tracheophyta</taxon>
        <taxon>Spermatophyta</taxon>
        <taxon>Magnoliopsida</taxon>
        <taxon>eudicotyledons</taxon>
        <taxon>Gunneridae</taxon>
        <taxon>Pentapetalae</taxon>
        <taxon>asterids</taxon>
        <taxon>campanulids</taxon>
        <taxon>Asterales</taxon>
        <taxon>Asteraceae</taxon>
        <taxon>Asteroideae</taxon>
        <taxon>Heliantheae alliance</taxon>
        <taxon>Heliantheae</taxon>
        <taxon>Helianthus</taxon>
    </lineage>
</organism>
<accession>A0A251VK02</accession>
<dbReference type="AlphaFoldDB" id="A0A251VK02"/>
<proteinExistence type="predicted"/>
<dbReference type="EMBL" id="CM007891">
    <property type="protein sequence ID" value="OTG35416.1"/>
    <property type="molecule type" value="Genomic_DNA"/>
</dbReference>
<name>A0A251VK02_HELAN</name>
<gene>
    <name evidence="1" type="ORF">HannXRQ_Chr02g0056541</name>
</gene>
<reference evidence="2" key="1">
    <citation type="journal article" date="2017" name="Nature">
        <title>The sunflower genome provides insights into oil metabolism, flowering and Asterid evolution.</title>
        <authorList>
            <person name="Badouin H."/>
            <person name="Gouzy J."/>
            <person name="Grassa C.J."/>
            <person name="Murat F."/>
            <person name="Staton S.E."/>
            <person name="Cottret L."/>
            <person name="Lelandais-Briere C."/>
            <person name="Owens G.L."/>
            <person name="Carrere S."/>
            <person name="Mayjonade B."/>
            <person name="Legrand L."/>
            <person name="Gill N."/>
            <person name="Kane N.C."/>
            <person name="Bowers J.E."/>
            <person name="Hubner S."/>
            <person name="Bellec A."/>
            <person name="Berard A."/>
            <person name="Berges H."/>
            <person name="Blanchet N."/>
            <person name="Boniface M.C."/>
            <person name="Brunel D."/>
            <person name="Catrice O."/>
            <person name="Chaidir N."/>
            <person name="Claudel C."/>
            <person name="Donnadieu C."/>
            <person name="Faraut T."/>
            <person name="Fievet G."/>
            <person name="Helmstetter N."/>
            <person name="King M."/>
            <person name="Knapp S.J."/>
            <person name="Lai Z."/>
            <person name="Le Paslier M.C."/>
            <person name="Lippi Y."/>
            <person name="Lorenzon L."/>
            <person name="Mandel J.R."/>
            <person name="Marage G."/>
            <person name="Marchand G."/>
            <person name="Marquand E."/>
            <person name="Bret-Mestries E."/>
            <person name="Morien E."/>
            <person name="Nambeesan S."/>
            <person name="Nguyen T."/>
            <person name="Pegot-Espagnet P."/>
            <person name="Pouilly N."/>
            <person name="Raftis F."/>
            <person name="Sallet E."/>
            <person name="Schiex T."/>
            <person name="Thomas J."/>
            <person name="Vandecasteele C."/>
            <person name="Vares D."/>
            <person name="Vear F."/>
            <person name="Vautrin S."/>
            <person name="Crespi M."/>
            <person name="Mangin B."/>
            <person name="Burke J.M."/>
            <person name="Salse J."/>
            <person name="Munos S."/>
            <person name="Vincourt P."/>
            <person name="Rieseberg L.H."/>
            <person name="Langlade N.B."/>
        </authorList>
    </citation>
    <scope>NUCLEOTIDE SEQUENCE [LARGE SCALE GENOMIC DNA]</scope>
    <source>
        <strain evidence="2">cv. SF193</strain>
    </source>
</reference>
<evidence type="ECO:0000313" key="2">
    <source>
        <dbReference type="Proteomes" id="UP000215914"/>
    </source>
</evidence>
<evidence type="ECO:0000313" key="1">
    <source>
        <dbReference type="EMBL" id="OTG35416.1"/>
    </source>
</evidence>
<dbReference type="InParanoid" id="A0A251VK02"/>
<dbReference type="Proteomes" id="UP000215914">
    <property type="component" value="Chromosome 2"/>
</dbReference>